<dbReference type="InterPro" id="IPR001296">
    <property type="entry name" value="Glyco_trans_1"/>
</dbReference>
<dbReference type="SUPFAM" id="SSF88713">
    <property type="entry name" value="Glycoside hydrolase/deacetylase"/>
    <property type="match status" value="1"/>
</dbReference>
<dbReference type="InterPro" id="IPR004300">
    <property type="entry name" value="Glyco_hydro_57_N"/>
</dbReference>
<evidence type="ECO:0000313" key="5">
    <source>
        <dbReference type="EMBL" id="GBD07897.1"/>
    </source>
</evidence>
<evidence type="ECO:0000256" key="1">
    <source>
        <dbReference type="ARBA" id="ARBA00006821"/>
    </source>
</evidence>
<accession>A0A2H5Y388</accession>
<dbReference type="Gene3D" id="3.20.110.20">
    <property type="match status" value="1"/>
</dbReference>
<dbReference type="Pfam" id="PF00534">
    <property type="entry name" value="Glycos_transf_1"/>
    <property type="match status" value="1"/>
</dbReference>
<evidence type="ECO:0000256" key="2">
    <source>
        <dbReference type="ARBA" id="ARBA00023277"/>
    </source>
</evidence>
<dbReference type="EC" id="2.4.1.250" evidence="5"/>
<dbReference type="PANTHER" id="PTHR36306">
    <property type="entry name" value="ALPHA-AMYLASE-RELATED-RELATED"/>
    <property type="match status" value="1"/>
</dbReference>
<dbReference type="SUPFAM" id="SSF53756">
    <property type="entry name" value="UDP-Glycosyltransferase/glycogen phosphorylase"/>
    <property type="match status" value="1"/>
</dbReference>
<dbReference type="GO" id="GO:0005975">
    <property type="term" value="P:carbohydrate metabolic process"/>
    <property type="evidence" value="ECO:0007669"/>
    <property type="project" value="InterPro"/>
</dbReference>
<keyword evidence="2" id="KW-0119">Carbohydrate metabolism</keyword>
<evidence type="ECO:0000259" key="4">
    <source>
        <dbReference type="Pfam" id="PF03065"/>
    </source>
</evidence>
<dbReference type="GO" id="GO:0102710">
    <property type="term" value="F:D-inositol-3-phosphate glycosyltransferase activity"/>
    <property type="evidence" value="ECO:0007669"/>
    <property type="project" value="UniProtKB-EC"/>
</dbReference>
<organism evidence="5 6">
    <name type="scientific">Candidatus Thermoflexus japonica</name>
    <dbReference type="NCBI Taxonomy" id="2035417"/>
    <lineage>
        <taxon>Bacteria</taxon>
        <taxon>Bacillati</taxon>
        <taxon>Chloroflexota</taxon>
        <taxon>Thermoflexia</taxon>
        <taxon>Thermoflexales</taxon>
        <taxon>Thermoflexaceae</taxon>
        <taxon>Thermoflexus</taxon>
    </lineage>
</organism>
<sequence length="850" mass="96334">MAGLRPDEVVISVLSFEGPDSYARAGGLAVRVTHLVETLAQRGFLTHLFFVGDPDAPGQEARFDGRLVLHRWCQWISRYHPAGVYDGEEGKRLDFTATVPPYLVEHGIRPALESGRLPVILAEEWHTAEAVIRLDELLRARGWRDRCVILWNANNTMSFHRIDWGRLNAAAQLTTVSRYMKHQMWKLGVNPLVIPNGIPSALLEPVSPERISALRQALGIDERTILLFKAGRFDPAKRWLLAVEAAARLKAMGYRVVFPLRGGIEPHGQEVFAHARALGLTVTHLPGSPASWEDVLRILREAPSADLYSLEFPLPQEWLRPFYAAADAVLAISGHEPFGLIGLEAMAAGGVVFTGATGEEYALDGQGAIVLDTDRPEEIVLRLLDLRAEPGRVEAIREAARRRASDFTWPRVVEILLEKVSFIARACGALPWPKPIFSRPDGRVRDVVIYTIVHQPRRLRLPAQPLPRGASAALLAQGLFDEALNERYFRRAAQRCYDPAIARFQSMLDAGFRMAIGFSLTFLEQAQRWDEELLDRFRDLVRHPHVELVAVEPRHSMLPLWDLPRFIQRMRWAADQLESLFGVRPRVADTTEMMMSPAIYHALDRAGFDAAFLDGRPWVLEWRQPTYLYHHDGGRMKLLARHHRLSDDVGYRFSDRNWEGWPLRADRYAEWLAHHPGDFVVLGWDFETFGEHHREETGIFAFLEALPGEAMRRGLSFRTPSEIIARYGSRSFELPLPAFPSTWAGSGGLEFFLGNEAQYAVFRLMMEAYHMACLTGDPELIELSLYLAQSDNLHMLQWVGRFGPEAEVSAYFTPAEWWALGPDRIVWEVQQVYKNFIAALEVPGPLNREG</sequence>
<dbReference type="Gene3D" id="3.40.50.2000">
    <property type="entry name" value="Glycogen Phosphorylase B"/>
    <property type="match status" value="2"/>
</dbReference>
<comment type="similarity">
    <text evidence="1">Belongs to the glycosyl hydrolase 57 family.</text>
</comment>
<dbReference type="InterPro" id="IPR011330">
    <property type="entry name" value="Glyco_hydro/deAcase_b/a-brl"/>
</dbReference>
<dbReference type="CDD" id="cd10795">
    <property type="entry name" value="GH57N_MJA1_like"/>
    <property type="match status" value="1"/>
</dbReference>
<gene>
    <name evidence="5" type="primary">mshA_2</name>
    <name evidence="5" type="ORF">HRbin22_00123</name>
</gene>
<evidence type="ECO:0000313" key="6">
    <source>
        <dbReference type="Proteomes" id="UP000236642"/>
    </source>
</evidence>
<evidence type="ECO:0000259" key="3">
    <source>
        <dbReference type="Pfam" id="PF00534"/>
    </source>
</evidence>
<reference evidence="6" key="1">
    <citation type="submission" date="2017-09" db="EMBL/GenBank/DDBJ databases">
        <title>Metaegenomics of thermophilic ammonia-oxidizing enrichment culture.</title>
        <authorList>
            <person name="Kato S."/>
            <person name="Suzuki K."/>
        </authorList>
    </citation>
    <scope>NUCLEOTIDE SEQUENCE [LARGE SCALE GENOMIC DNA]</scope>
</reference>
<feature type="domain" description="Glycosyl transferase family 1" evidence="3">
    <location>
        <begin position="214"/>
        <end position="403"/>
    </location>
</feature>
<dbReference type="EMBL" id="BEHY01000002">
    <property type="protein sequence ID" value="GBD07897.1"/>
    <property type="molecule type" value="Genomic_DNA"/>
</dbReference>
<dbReference type="InterPro" id="IPR052046">
    <property type="entry name" value="GH57_Enzymes"/>
</dbReference>
<comment type="caution">
    <text evidence="5">The sequence shown here is derived from an EMBL/GenBank/DDBJ whole genome shotgun (WGS) entry which is preliminary data.</text>
</comment>
<proteinExistence type="inferred from homology"/>
<dbReference type="Proteomes" id="UP000236642">
    <property type="component" value="Unassembled WGS sequence"/>
</dbReference>
<keyword evidence="5" id="KW-0808">Transferase</keyword>
<protein>
    <submittedName>
        <fullName evidence="5">D-inositol-3-phosphate glycosyltransferase</fullName>
        <ecNumber evidence="5">2.4.1.250</ecNumber>
    </submittedName>
</protein>
<dbReference type="AlphaFoldDB" id="A0A2H5Y388"/>
<dbReference type="PANTHER" id="PTHR36306:SF1">
    <property type="entry name" value="ALPHA-AMYLASE-RELATED"/>
    <property type="match status" value="1"/>
</dbReference>
<dbReference type="Pfam" id="PF03065">
    <property type="entry name" value="Glyco_hydro_57"/>
    <property type="match status" value="1"/>
</dbReference>
<feature type="domain" description="Glycoside hydrolase family 57 N-terminal" evidence="4">
    <location>
        <begin position="453"/>
        <end position="731"/>
    </location>
</feature>
<dbReference type="CDD" id="cd03801">
    <property type="entry name" value="GT4_PimA-like"/>
    <property type="match status" value="1"/>
</dbReference>
<name>A0A2H5Y388_9CHLR</name>
<keyword evidence="5" id="KW-0328">Glycosyltransferase</keyword>